<feature type="domain" description="Outer membrane protein beta-barrel" evidence="1">
    <location>
        <begin position="34"/>
        <end position="191"/>
    </location>
</feature>
<evidence type="ECO:0000259" key="1">
    <source>
        <dbReference type="Pfam" id="PF13568"/>
    </source>
</evidence>
<keyword evidence="3" id="KW-1185">Reference proteome</keyword>
<dbReference type="Proteomes" id="UP000177506">
    <property type="component" value="Unassembled WGS sequence"/>
</dbReference>
<accession>A0A1G1TKU7</accession>
<dbReference type="InterPro" id="IPR025665">
    <property type="entry name" value="Beta-barrel_OMP_2"/>
</dbReference>
<dbReference type="EMBL" id="MDZA01000055">
    <property type="protein sequence ID" value="OGX91504.1"/>
    <property type="molecule type" value="Genomic_DNA"/>
</dbReference>
<name>A0A1G1TKU7_9BACT</name>
<reference evidence="2 3" key="1">
    <citation type="submission" date="2016-08" db="EMBL/GenBank/DDBJ databases">
        <title>Hymenobacter coccineus sp. nov., Hymenobacter lapidarius sp. nov. and Hymenobacter glacialis sp. nov., isolated from Antarctic soil.</title>
        <authorList>
            <person name="Sedlacek I."/>
            <person name="Kralova S."/>
            <person name="Kyrova K."/>
            <person name="Maslanova I."/>
            <person name="Stankova E."/>
            <person name="Vrbovska V."/>
            <person name="Nemec M."/>
            <person name="Bartak M."/>
            <person name="Svec P."/>
            <person name="Busse H.-J."/>
            <person name="Pantucek R."/>
        </authorList>
    </citation>
    <scope>NUCLEOTIDE SEQUENCE [LARGE SCALE GENOMIC DNA]</scope>
    <source>
        <strain evidence="2 3">CCM 8649</strain>
    </source>
</reference>
<proteinExistence type="predicted"/>
<protein>
    <recommendedName>
        <fullName evidence="1">Outer membrane protein beta-barrel domain-containing protein</fullName>
    </recommendedName>
</protein>
<sequence>MTIINYFFFYILSIMKKVILPLALLAGIVGTANAQTGIKYGVKGGYNLATFSGTDSKGSEYKSGFSAGLYSNFGISDNISIQPEVLFSQKGASIDNFQGLPTTRFKSTLSYIDVPVLLRVNAGEDGKGLFFELGPQASFLVRNRDFTQTGNTSTQSTDNTNNTDMNKTVLAYVGGIGYQITSGLSLGLRYTGDFTQVYKQGASTNYTAQAYAGGNGNNPSVHNSVFQFQVGYAFGGK</sequence>
<organism evidence="2 3">
    <name type="scientific">Hymenobacter coccineus</name>
    <dbReference type="NCBI Taxonomy" id="1908235"/>
    <lineage>
        <taxon>Bacteria</taxon>
        <taxon>Pseudomonadati</taxon>
        <taxon>Bacteroidota</taxon>
        <taxon>Cytophagia</taxon>
        <taxon>Cytophagales</taxon>
        <taxon>Hymenobacteraceae</taxon>
        <taxon>Hymenobacter</taxon>
    </lineage>
</organism>
<gene>
    <name evidence="2" type="ORF">BEN49_04850</name>
</gene>
<dbReference type="AlphaFoldDB" id="A0A1G1TKU7"/>
<evidence type="ECO:0000313" key="3">
    <source>
        <dbReference type="Proteomes" id="UP000177506"/>
    </source>
</evidence>
<dbReference type="Pfam" id="PF13568">
    <property type="entry name" value="OMP_b-brl_2"/>
    <property type="match status" value="1"/>
</dbReference>
<comment type="caution">
    <text evidence="2">The sequence shown here is derived from an EMBL/GenBank/DDBJ whole genome shotgun (WGS) entry which is preliminary data.</text>
</comment>
<evidence type="ECO:0000313" key="2">
    <source>
        <dbReference type="EMBL" id="OGX91504.1"/>
    </source>
</evidence>